<dbReference type="RefSeq" id="WP_095723689.1">
    <property type="nucleotide sequence ID" value="NZ_NTFS01000299.1"/>
</dbReference>
<dbReference type="AlphaFoldDB" id="A0A2A2TF04"/>
<dbReference type="Gene3D" id="3.10.50.40">
    <property type="match status" value="1"/>
</dbReference>
<dbReference type="InterPro" id="IPR027304">
    <property type="entry name" value="Trigger_fact/SurA_dom_sf"/>
</dbReference>
<evidence type="ECO:0000256" key="2">
    <source>
        <dbReference type="ARBA" id="ARBA00013194"/>
    </source>
</evidence>
<keyword evidence="5 6" id="KW-0413">Isomerase</keyword>
<reference evidence="8 9" key="1">
    <citation type="submission" date="2017-08" db="EMBL/GenBank/DDBJ databases">
        <title>Draft genome sequence of filamentous cyanobacterium Calothrix elsteri CCALA 953.</title>
        <authorList>
            <person name="Gagunashvili A.N."/>
            <person name="Elster J."/>
            <person name="Andresson O.S."/>
        </authorList>
    </citation>
    <scope>NUCLEOTIDE SEQUENCE [LARGE SCALE GENOMIC DNA]</scope>
    <source>
        <strain evidence="8 9">CCALA 953</strain>
    </source>
</reference>
<gene>
    <name evidence="8" type="ORF">CK510_21800</name>
</gene>
<evidence type="ECO:0000256" key="6">
    <source>
        <dbReference type="PROSITE-ProRule" id="PRU00278"/>
    </source>
</evidence>
<dbReference type="SUPFAM" id="SSF109998">
    <property type="entry name" value="Triger factor/SurA peptide-binding domain-like"/>
    <property type="match status" value="1"/>
</dbReference>
<organism evidence="8 9">
    <name type="scientific">Brunnivagina elsteri CCALA 953</name>
    <dbReference type="NCBI Taxonomy" id="987040"/>
    <lineage>
        <taxon>Bacteria</taxon>
        <taxon>Bacillati</taxon>
        <taxon>Cyanobacteriota</taxon>
        <taxon>Cyanophyceae</taxon>
        <taxon>Nostocales</taxon>
        <taxon>Calotrichaceae</taxon>
        <taxon>Brunnivagina</taxon>
    </lineage>
</organism>
<evidence type="ECO:0000313" key="9">
    <source>
        <dbReference type="Proteomes" id="UP000218238"/>
    </source>
</evidence>
<feature type="domain" description="PpiC" evidence="7">
    <location>
        <begin position="119"/>
        <end position="210"/>
    </location>
</feature>
<evidence type="ECO:0000259" key="7">
    <source>
        <dbReference type="PROSITE" id="PS50198"/>
    </source>
</evidence>
<dbReference type="PANTHER" id="PTHR47245:SF1">
    <property type="entry name" value="FOLDASE PROTEIN PRSA"/>
    <property type="match status" value="1"/>
</dbReference>
<evidence type="ECO:0000256" key="4">
    <source>
        <dbReference type="ARBA" id="ARBA00023110"/>
    </source>
</evidence>
<comment type="catalytic activity">
    <reaction evidence="1">
        <text>[protein]-peptidylproline (omega=180) = [protein]-peptidylproline (omega=0)</text>
        <dbReference type="Rhea" id="RHEA:16237"/>
        <dbReference type="Rhea" id="RHEA-COMP:10747"/>
        <dbReference type="Rhea" id="RHEA-COMP:10748"/>
        <dbReference type="ChEBI" id="CHEBI:83833"/>
        <dbReference type="ChEBI" id="CHEBI:83834"/>
        <dbReference type="EC" id="5.2.1.8"/>
    </reaction>
</comment>
<evidence type="ECO:0000256" key="5">
    <source>
        <dbReference type="ARBA" id="ARBA00023235"/>
    </source>
</evidence>
<evidence type="ECO:0000256" key="1">
    <source>
        <dbReference type="ARBA" id="ARBA00000971"/>
    </source>
</evidence>
<keyword evidence="9" id="KW-1185">Reference proteome</keyword>
<protein>
    <recommendedName>
        <fullName evidence="2">peptidylprolyl isomerase</fullName>
        <ecNumber evidence="2">5.2.1.8</ecNumber>
    </recommendedName>
</protein>
<dbReference type="OrthoDB" id="530022at2"/>
<comment type="caution">
    <text evidence="8">The sequence shown here is derived from an EMBL/GenBank/DDBJ whole genome shotgun (WGS) entry which is preliminary data.</text>
</comment>
<dbReference type="InterPro" id="IPR046357">
    <property type="entry name" value="PPIase_dom_sf"/>
</dbReference>
<accession>A0A2A2TF04</accession>
<dbReference type="InterPro" id="IPR050245">
    <property type="entry name" value="PrsA_foldase"/>
</dbReference>
<dbReference type="PANTHER" id="PTHR47245">
    <property type="entry name" value="PEPTIDYLPROLYL ISOMERASE"/>
    <property type="match status" value="1"/>
</dbReference>
<dbReference type="EC" id="5.2.1.8" evidence="2"/>
<dbReference type="GO" id="GO:0003755">
    <property type="term" value="F:peptidyl-prolyl cis-trans isomerase activity"/>
    <property type="evidence" value="ECO:0007669"/>
    <property type="project" value="UniProtKB-KW"/>
</dbReference>
<dbReference type="Pfam" id="PF00639">
    <property type="entry name" value="Rotamase"/>
    <property type="match status" value="1"/>
</dbReference>
<sequence>MNGDSKIVIELEEVLSFLKREMKLKEVYDSIVSQRAIARAASERELSVSNDEIQREADKQRRELCLEKASDTVAWLNEQMATPEEWETGIRFSLLAQKLAEEMFGKEVEKFFIQNRSEFEQIILYQMIIANDKLAQELYFQIEEGEVSFFAAAHEYDIDEIRRQKCGYEGKLYPWQLEPDIASIIFNTSPQQLIGPFRTEQGYHLFFVEELIPAELTSQRYQEILNHMFKQWLNIELENILNY</sequence>
<keyword evidence="3" id="KW-0732">Signal</keyword>
<dbReference type="InterPro" id="IPR000297">
    <property type="entry name" value="PPIase_PpiC"/>
</dbReference>
<evidence type="ECO:0000313" key="8">
    <source>
        <dbReference type="EMBL" id="PAX51989.1"/>
    </source>
</evidence>
<dbReference type="SUPFAM" id="SSF54534">
    <property type="entry name" value="FKBP-like"/>
    <property type="match status" value="1"/>
</dbReference>
<keyword evidence="4 6" id="KW-0697">Rotamase</keyword>
<name>A0A2A2TF04_9CYAN</name>
<proteinExistence type="predicted"/>
<dbReference type="EMBL" id="NTFS01000299">
    <property type="protein sequence ID" value="PAX51989.1"/>
    <property type="molecule type" value="Genomic_DNA"/>
</dbReference>
<dbReference type="PROSITE" id="PS50198">
    <property type="entry name" value="PPIC_PPIASE_2"/>
    <property type="match status" value="1"/>
</dbReference>
<evidence type="ECO:0000256" key="3">
    <source>
        <dbReference type="ARBA" id="ARBA00022729"/>
    </source>
</evidence>
<dbReference type="Proteomes" id="UP000218238">
    <property type="component" value="Unassembled WGS sequence"/>
</dbReference>